<proteinExistence type="predicted"/>
<dbReference type="Proteomes" id="UP000502331">
    <property type="component" value="Chromosome"/>
</dbReference>
<keyword evidence="4 5" id="KW-0472">Membrane</keyword>
<evidence type="ECO:0000256" key="2">
    <source>
        <dbReference type="ARBA" id="ARBA00022692"/>
    </source>
</evidence>
<dbReference type="CDD" id="cd16914">
    <property type="entry name" value="EcfT"/>
    <property type="match status" value="1"/>
</dbReference>
<gene>
    <name evidence="6" type="ORF">D3791_00780</name>
</gene>
<evidence type="ECO:0000256" key="4">
    <source>
        <dbReference type="ARBA" id="ARBA00023136"/>
    </source>
</evidence>
<comment type="subcellular location">
    <subcellularLocation>
        <location evidence="1">Membrane</location>
        <topology evidence="1">Multi-pass membrane protein</topology>
    </subcellularLocation>
</comment>
<dbReference type="GO" id="GO:0005886">
    <property type="term" value="C:plasma membrane"/>
    <property type="evidence" value="ECO:0007669"/>
    <property type="project" value="UniProtKB-ARBA"/>
</dbReference>
<protein>
    <submittedName>
        <fullName evidence="6">Energy-coupling factor transporter transmembrane protein EcfT</fullName>
    </submittedName>
</protein>
<dbReference type="Pfam" id="PF02361">
    <property type="entry name" value="CbiQ"/>
    <property type="match status" value="1"/>
</dbReference>
<evidence type="ECO:0000256" key="1">
    <source>
        <dbReference type="ARBA" id="ARBA00004141"/>
    </source>
</evidence>
<feature type="transmembrane region" description="Helical" evidence="5">
    <location>
        <begin position="23"/>
        <end position="53"/>
    </location>
</feature>
<evidence type="ECO:0000313" key="7">
    <source>
        <dbReference type="Proteomes" id="UP000502331"/>
    </source>
</evidence>
<dbReference type="AlphaFoldDB" id="A0A6H0SF56"/>
<name>A0A6H0SF56_9MICC</name>
<keyword evidence="3 5" id="KW-1133">Transmembrane helix</keyword>
<dbReference type="EMBL" id="CP032549">
    <property type="protein sequence ID" value="QIV85780.1"/>
    <property type="molecule type" value="Genomic_DNA"/>
</dbReference>
<organism evidence="6 7">
    <name type="scientific">Glutamicibacter mishrai</name>
    <dbReference type="NCBI Taxonomy" id="1775880"/>
    <lineage>
        <taxon>Bacteria</taxon>
        <taxon>Bacillati</taxon>
        <taxon>Actinomycetota</taxon>
        <taxon>Actinomycetes</taxon>
        <taxon>Micrococcales</taxon>
        <taxon>Micrococcaceae</taxon>
        <taxon>Glutamicibacter</taxon>
    </lineage>
</organism>
<feature type="transmembrane region" description="Helical" evidence="5">
    <location>
        <begin position="90"/>
        <end position="109"/>
    </location>
</feature>
<evidence type="ECO:0000256" key="5">
    <source>
        <dbReference type="SAM" id="Phobius"/>
    </source>
</evidence>
<dbReference type="PANTHER" id="PTHR33514:SF13">
    <property type="entry name" value="PROTEIN ABCI12, CHLOROPLASTIC"/>
    <property type="match status" value="1"/>
</dbReference>
<reference evidence="6 7" key="1">
    <citation type="submission" date="2018-09" db="EMBL/GenBank/DDBJ databases">
        <title>Glutamicibacter mishrai S5-52T (LMG 29155T = KCTC 39846T).</title>
        <authorList>
            <person name="Das S.K."/>
        </authorList>
    </citation>
    <scope>NUCLEOTIDE SEQUENCE [LARGE SCALE GENOMIC DNA]</scope>
    <source>
        <strain evidence="6 7">S5-52</strain>
    </source>
</reference>
<evidence type="ECO:0000313" key="6">
    <source>
        <dbReference type="EMBL" id="QIV85780.1"/>
    </source>
</evidence>
<keyword evidence="2 5" id="KW-0812">Transmembrane</keyword>
<evidence type="ECO:0000256" key="3">
    <source>
        <dbReference type="ARBA" id="ARBA00022989"/>
    </source>
</evidence>
<sequence>MEPRMIAANNTSYLARIKPGWKFGALLVLSIALYLITNWTVLLALFIFSAAILLSARVDFKQLRLPLISITIILGVVFILLGLQTDWLNALRSVLRLLTMCLLAYAVSLTTKFEAMLELFQQVASPVRFIGGNPAQIALALSMTIRFIPELKKVYTEVREAQHARGLANNPLAVTVPLVIRSLKIADETAEALDARGYDSEPAKRRF</sequence>
<dbReference type="PANTHER" id="PTHR33514">
    <property type="entry name" value="PROTEIN ABCI12, CHLOROPLASTIC"/>
    <property type="match status" value="1"/>
</dbReference>
<dbReference type="InterPro" id="IPR003339">
    <property type="entry name" value="ABC/ECF_trnsptr_transmembrane"/>
</dbReference>
<keyword evidence="7" id="KW-1185">Reference proteome</keyword>
<feature type="transmembrane region" description="Helical" evidence="5">
    <location>
        <begin position="65"/>
        <end position="84"/>
    </location>
</feature>
<accession>A0A6H0SF56</accession>